<dbReference type="GO" id="GO:0003677">
    <property type="term" value="F:DNA binding"/>
    <property type="evidence" value="ECO:0007669"/>
    <property type="project" value="InterPro"/>
</dbReference>
<sequence>MDVCVGVDWGCGSHAVCVIDVKGSVLDQFDAGHDRDGLAGLVARLKRHGSPGKIPVAIERPTGLLVDHLVEAGFVVVPIHPNAVKACRPRYRAVSAKSDPGDAYILADMLRTDGHRLRPLQPQSDAIRALRALVRGRDDLVATRVALANQLTALLEGFWPGGVAVFANVASPIALAFLDRYPTPDSARRLGRARLASFLAQHRYSGHRSPEALLERLRAAPLGQAGEAERQAKGEMVRALARTLSALVDQLGQITRKIEDNVAALPDGRIVMSFPRAGKICAAQILAELGDVRERFQTNDQLAAEAGVAPVTYASGKSRGVGFRWACNKRLRTALTCFADNSRHQSSWAAGVYAQARTRGCDHPHAVRVLARAWVRVLWRAWTDRKPYDPEKHAPAQTRTGSSLTIG</sequence>
<protein>
    <submittedName>
        <fullName evidence="4">Transposase</fullName>
    </submittedName>
</protein>
<name>A0A6J4P9N3_9RHOB</name>
<feature type="domain" description="Transposase IS110-like N-terminal" evidence="2">
    <location>
        <begin position="5"/>
        <end position="160"/>
    </location>
</feature>
<dbReference type="GO" id="GO:0004803">
    <property type="term" value="F:transposase activity"/>
    <property type="evidence" value="ECO:0007669"/>
    <property type="project" value="InterPro"/>
</dbReference>
<dbReference type="GO" id="GO:0006313">
    <property type="term" value="P:DNA transposition"/>
    <property type="evidence" value="ECO:0007669"/>
    <property type="project" value="InterPro"/>
</dbReference>
<reference evidence="4" key="1">
    <citation type="submission" date="2020-02" db="EMBL/GenBank/DDBJ databases">
        <authorList>
            <person name="Meier V. D."/>
        </authorList>
    </citation>
    <scope>NUCLEOTIDE SEQUENCE</scope>
    <source>
        <strain evidence="4">AVDCRST_MAG15</strain>
    </source>
</reference>
<proteinExistence type="predicted"/>
<dbReference type="AlphaFoldDB" id="A0A6J4P9N3"/>
<dbReference type="Pfam" id="PF01548">
    <property type="entry name" value="DEDD_Tnp_IS110"/>
    <property type="match status" value="1"/>
</dbReference>
<dbReference type="EMBL" id="CADCUU010000221">
    <property type="protein sequence ID" value="CAA9410090.1"/>
    <property type="molecule type" value="Genomic_DNA"/>
</dbReference>
<dbReference type="InterPro" id="IPR002525">
    <property type="entry name" value="Transp_IS110-like_N"/>
</dbReference>
<accession>A0A6J4P9N3</accession>
<evidence type="ECO:0000256" key="1">
    <source>
        <dbReference type="SAM" id="MobiDB-lite"/>
    </source>
</evidence>
<organism evidence="4">
    <name type="scientific">uncultured Rubellimicrobium sp</name>
    <dbReference type="NCBI Taxonomy" id="543078"/>
    <lineage>
        <taxon>Bacteria</taxon>
        <taxon>Pseudomonadati</taxon>
        <taxon>Pseudomonadota</taxon>
        <taxon>Alphaproteobacteria</taxon>
        <taxon>Rhodobacterales</taxon>
        <taxon>Roseobacteraceae</taxon>
        <taxon>Rubellimicrobium</taxon>
        <taxon>environmental samples</taxon>
    </lineage>
</organism>
<dbReference type="NCBIfam" id="NF033542">
    <property type="entry name" value="transpos_IS110"/>
    <property type="match status" value="1"/>
</dbReference>
<evidence type="ECO:0000259" key="3">
    <source>
        <dbReference type="Pfam" id="PF02371"/>
    </source>
</evidence>
<dbReference type="Pfam" id="PF02371">
    <property type="entry name" value="Transposase_20"/>
    <property type="match status" value="1"/>
</dbReference>
<dbReference type="PANTHER" id="PTHR33055:SF3">
    <property type="entry name" value="PUTATIVE TRANSPOSASE FOR IS117-RELATED"/>
    <property type="match status" value="1"/>
</dbReference>
<gene>
    <name evidence="4" type="ORF">AVDCRST_MAG15-1539</name>
</gene>
<dbReference type="InterPro" id="IPR047650">
    <property type="entry name" value="Transpos_IS110"/>
</dbReference>
<feature type="region of interest" description="Disordered" evidence="1">
    <location>
        <begin position="388"/>
        <end position="407"/>
    </location>
</feature>
<dbReference type="PANTHER" id="PTHR33055">
    <property type="entry name" value="TRANSPOSASE FOR INSERTION SEQUENCE ELEMENT IS1111A"/>
    <property type="match status" value="1"/>
</dbReference>
<feature type="domain" description="Transposase IS116/IS110/IS902 C-terminal" evidence="3">
    <location>
        <begin position="269"/>
        <end position="348"/>
    </location>
</feature>
<evidence type="ECO:0000259" key="2">
    <source>
        <dbReference type="Pfam" id="PF01548"/>
    </source>
</evidence>
<feature type="compositionally biased region" description="Polar residues" evidence="1">
    <location>
        <begin position="397"/>
        <end position="407"/>
    </location>
</feature>
<dbReference type="InterPro" id="IPR003346">
    <property type="entry name" value="Transposase_20"/>
</dbReference>
<evidence type="ECO:0000313" key="4">
    <source>
        <dbReference type="EMBL" id="CAA9410090.1"/>
    </source>
</evidence>